<organism evidence="2 3">
    <name type="scientific">Pseudonocardia petroleophila</name>
    <dbReference type="NCBI Taxonomy" id="37331"/>
    <lineage>
        <taxon>Bacteria</taxon>
        <taxon>Bacillati</taxon>
        <taxon>Actinomycetota</taxon>
        <taxon>Actinomycetes</taxon>
        <taxon>Pseudonocardiales</taxon>
        <taxon>Pseudonocardiaceae</taxon>
        <taxon>Pseudonocardia</taxon>
    </lineage>
</organism>
<sequence>MQSHADQAPYRAQIKGMRNLQEGRHDLARHVFHGRRGDLRRTYHDGMEDQLGARAGPELHHAVEHVYLDAALRAAPRLRDEGYPVRDEDVVRLSAYMRRHLNVHGHYSFQLPDLAGTRRALRDPDNSDDDEADR</sequence>
<reference evidence="2 3" key="1">
    <citation type="submission" date="2020-08" db="EMBL/GenBank/DDBJ databases">
        <authorList>
            <person name="Mo P."/>
        </authorList>
    </citation>
    <scope>NUCLEOTIDE SEQUENCE [LARGE SCALE GENOMIC DNA]</scope>
    <source>
        <strain evidence="2 3">CGMCC 4.1532</strain>
    </source>
</reference>
<evidence type="ECO:0000313" key="3">
    <source>
        <dbReference type="Proteomes" id="UP000515728"/>
    </source>
</evidence>
<dbReference type="GO" id="GO:0004803">
    <property type="term" value="F:transposase activity"/>
    <property type="evidence" value="ECO:0007669"/>
    <property type="project" value="InterPro"/>
</dbReference>
<feature type="domain" description="Tn3 transposase DDE" evidence="1">
    <location>
        <begin position="5"/>
        <end position="107"/>
    </location>
</feature>
<dbReference type="RefSeq" id="WP_185718716.1">
    <property type="nucleotide sequence ID" value="NZ_BAAAWI010000001.1"/>
</dbReference>
<proteinExistence type="predicted"/>
<dbReference type="Proteomes" id="UP000515728">
    <property type="component" value="Chromosome"/>
</dbReference>
<dbReference type="AlphaFoldDB" id="A0A7G7MGQ3"/>
<dbReference type="EMBL" id="CP060131">
    <property type="protein sequence ID" value="QNG51964.1"/>
    <property type="molecule type" value="Genomic_DNA"/>
</dbReference>
<protein>
    <submittedName>
        <fullName evidence="2">Tn3 family transposase</fullName>
    </submittedName>
</protein>
<evidence type="ECO:0000259" key="1">
    <source>
        <dbReference type="Pfam" id="PF01526"/>
    </source>
</evidence>
<dbReference type="InterPro" id="IPR002513">
    <property type="entry name" value="Tn3_Tnp_DDE_dom"/>
</dbReference>
<accession>A0A7G7MGQ3</accession>
<name>A0A7G7MGQ3_9PSEU</name>
<dbReference type="Pfam" id="PF01526">
    <property type="entry name" value="DDE_Tnp_Tn3"/>
    <property type="match status" value="1"/>
</dbReference>
<gene>
    <name evidence="2" type="ORF">H6H00_28400</name>
</gene>
<evidence type="ECO:0000313" key="2">
    <source>
        <dbReference type="EMBL" id="QNG51964.1"/>
    </source>
</evidence>
<keyword evidence="3" id="KW-1185">Reference proteome</keyword>
<dbReference type="KEGG" id="ppel:H6H00_28400"/>
<dbReference type="GO" id="GO:0006313">
    <property type="term" value="P:DNA transposition"/>
    <property type="evidence" value="ECO:0007669"/>
    <property type="project" value="InterPro"/>
</dbReference>